<dbReference type="AlphaFoldDB" id="A0A412PF27"/>
<evidence type="ECO:0000256" key="1">
    <source>
        <dbReference type="SAM" id="SignalP"/>
    </source>
</evidence>
<dbReference type="EMBL" id="QRWX01000002">
    <property type="protein sequence ID" value="RGT56221.1"/>
    <property type="molecule type" value="Genomic_DNA"/>
</dbReference>
<dbReference type="Proteomes" id="UP000284731">
    <property type="component" value="Unassembled WGS sequence"/>
</dbReference>
<accession>A0A412PF27</accession>
<proteinExistence type="predicted"/>
<evidence type="ECO:0000313" key="2">
    <source>
        <dbReference type="EMBL" id="RGT56221.1"/>
    </source>
</evidence>
<feature type="chain" id="PRO_5019580839" description="GerMN domain-containing protein" evidence="1">
    <location>
        <begin position="24"/>
        <end position="224"/>
    </location>
</feature>
<evidence type="ECO:0000313" key="3">
    <source>
        <dbReference type="Proteomes" id="UP000284731"/>
    </source>
</evidence>
<dbReference type="PROSITE" id="PS51257">
    <property type="entry name" value="PROKAR_LIPOPROTEIN"/>
    <property type="match status" value="1"/>
</dbReference>
<protein>
    <recommendedName>
        <fullName evidence="4">GerMN domain-containing protein</fullName>
    </recommendedName>
</protein>
<comment type="caution">
    <text evidence="2">The sequence shown here is derived from an EMBL/GenBank/DDBJ whole genome shotgun (WGS) entry which is preliminary data.</text>
</comment>
<name>A0A412PF27_9FIRM</name>
<gene>
    <name evidence="2" type="ORF">DWX20_05280</name>
</gene>
<reference evidence="2 3" key="1">
    <citation type="submission" date="2018-08" db="EMBL/GenBank/DDBJ databases">
        <title>A genome reference for cultivated species of the human gut microbiota.</title>
        <authorList>
            <person name="Zou Y."/>
            <person name="Xue W."/>
            <person name="Luo G."/>
        </authorList>
    </citation>
    <scope>NUCLEOTIDE SEQUENCE [LARGE SCALE GENOMIC DNA]</scope>
    <source>
        <strain evidence="2 3">AF18-46</strain>
    </source>
</reference>
<sequence length="224" mass="25148">MGKKILAILLCIVLTGCTKSSQAMQERLDQEIATVSALPIPSASHRKPFYTYYTEPSIGHYRSTETSNEFSYQSTKFVMNLNVQAIMDSSTDITQSIYTQKPIAKNTGSFQNMLDETVSYVCEIYQVDRHYAVFFTSSAVNLFGVSDVSEAAELAGKMYSIARSVVVRKDVVLQVYTHESAINYEGEAINLYKDIAPEEGTLQELIEDKTRIDNKKDKNKTTDN</sequence>
<organism evidence="2 3">
    <name type="scientific">Solobacterium moorei</name>
    <dbReference type="NCBI Taxonomy" id="102148"/>
    <lineage>
        <taxon>Bacteria</taxon>
        <taxon>Bacillati</taxon>
        <taxon>Bacillota</taxon>
        <taxon>Erysipelotrichia</taxon>
        <taxon>Erysipelotrichales</taxon>
        <taxon>Erysipelotrichaceae</taxon>
        <taxon>Solobacterium</taxon>
    </lineage>
</organism>
<keyword evidence="1" id="KW-0732">Signal</keyword>
<evidence type="ECO:0008006" key="4">
    <source>
        <dbReference type="Google" id="ProtNLM"/>
    </source>
</evidence>
<dbReference type="RefSeq" id="WP_118764755.1">
    <property type="nucleotide sequence ID" value="NZ_CABJCF010000002.1"/>
</dbReference>
<feature type="signal peptide" evidence="1">
    <location>
        <begin position="1"/>
        <end position="23"/>
    </location>
</feature>